<organism evidence="11 12">
    <name type="scientific">Alicyclobacillus ferrooxydans</name>
    <dbReference type="NCBI Taxonomy" id="471514"/>
    <lineage>
        <taxon>Bacteria</taxon>
        <taxon>Bacillati</taxon>
        <taxon>Bacillota</taxon>
        <taxon>Bacilli</taxon>
        <taxon>Bacillales</taxon>
        <taxon>Alicyclobacillaceae</taxon>
        <taxon>Alicyclobacillus</taxon>
    </lineage>
</organism>
<dbReference type="InterPro" id="IPR036513">
    <property type="entry name" value="STAS_dom_sf"/>
</dbReference>
<evidence type="ECO:0000313" key="12">
    <source>
        <dbReference type="Proteomes" id="UP000050482"/>
    </source>
</evidence>
<dbReference type="EC" id="2.7.13.3" evidence="2"/>
<dbReference type="PATRIC" id="fig|471514.4.peg.1113"/>
<evidence type="ECO:0000256" key="4">
    <source>
        <dbReference type="ARBA" id="ARBA00022679"/>
    </source>
</evidence>
<dbReference type="InterPro" id="IPR003594">
    <property type="entry name" value="HATPase_dom"/>
</dbReference>
<dbReference type="Pfam" id="PF02518">
    <property type="entry name" value="HATPase_c"/>
    <property type="match status" value="1"/>
</dbReference>
<evidence type="ECO:0000256" key="8">
    <source>
        <dbReference type="ARBA" id="ARBA00023012"/>
    </source>
</evidence>
<dbReference type="Gene3D" id="1.10.287.130">
    <property type="match status" value="1"/>
</dbReference>
<dbReference type="GO" id="GO:0005524">
    <property type="term" value="F:ATP binding"/>
    <property type="evidence" value="ECO:0007669"/>
    <property type="project" value="UniProtKB-KW"/>
</dbReference>
<dbReference type="PANTHER" id="PTHR43065">
    <property type="entry name" value="SENSOR HISTIDINE KINASE"/>
    <property type="match status" value="1"/>
</dbReference>
<reference evidence="11 12" key="1">
    <citation type="submission" date="2015-09" db="EMBL/GenBank/DDBJ databases">
        <title>Draft genome sequence of Alicyclobacillus ferrooxydans DSM 22381.</title>
        <authorList>
            <person name="Hemp J."/>
        </authorList>
    </citation>
    <scope>NUCLEOTIDE SEQUENCE [LARGE SCALE GENOMIC DNA]</scope>
    <source>
        <strain evidence="11 12">TC-34</strain>
    </source>
</reference>
<dbReference type="Pfam" id="PF00512">
    <property type="entry name" value="HisKA"/>
    <property type="match status" value="1"/>
</dbReference>
<evidence type="ECO:0000259" key="10">
    <source>
        <dbReference type="PROSITE" id="PS50801"/>
    </source>
</evidence>
<sequence length="513" mass="58097">MLSKEIVDNDRHRSERLLSMGQIAAGIAHEVKNPLTSVKGFLQLLREKYQDDFFTIAESELDNAIAIITDFLKVTKPEMDDESYQVVNVAAELEAVLNLFLDRQYRISVIKNFRDTKQTIYAKKNQIKRALFNILKNAFESISSDTGIVRVSHYVEHSQLVIIIEDTGVGIHEDKISMLGTPFFTTKDEGTGMGLSQVYSTVYGHGGTVHVQSTLGVGTQFSIYLPIESKEERPLTEIDVIYSTGLTLQGFVEANQERFRDHLLSNRPEIASTLLKIKEESGVDLVNNALILVELTLGNHPHELALFANKEGKLWAKHSLQVSFKLEWIETIKRVLWDYIYNYYRVQETNFSLTAFFELERSINSTLDSFLTHFTISYNQFKDELLQSQRELVENLSVPIIPLTKTVSIVPLIGTIDTFRAVTVQEKVLRQIELDRIETMIIDLSGVTYLDTAVLNHLFHLFDGIEMMGCKAIVTGIRAEIASVLVKTGLSMGHNVIKKGNLQQALEILDLQH</sequence>
<dbReference type="InterPro" id="IPR004358">
    <property type="entry name" value="Sig_transdc_His_kin-like_C"/>
</dbReference>
<dbReference type="InterPro" id="IPR005467">
    <property type="entry name" value="His_kinase_dom"/>
</dbReference>
<dbReference type="SMART" id="SM00388">
    <property type="entry name" value="HisKA"/>
    <property type="match status" value="1"/>
</dbReference>
<gene>
    <name evidence="11" type="ORF">AN477_20040</name>
</gene>
<dbReference type="RefSeq" id="WP_054970983.1">
    <property type="nucleotide sequence ID" value="NZ_LJCO01000085.1"/>
</dbReference>
<comment type="caution">
    <text evidence="11">The sequence shown here is derived from an EMBL/GenBank/DDBJ whole genome shotgun (WGS) entry which is preliminary data.</text>
</comment>
<keyword evidence="7" id="KW-0067">ATP-binding</keyword>
<dbReference type="SUPFAM" id="SSF55874">
    <property type="entry name" value="ATPase domain of HSP90 chaperone/DNA topoisomerase II/histidine kinase"/>
    <property type="match status" value="1"/>
</dbReference>
<feature type="domain" description="Histidine kinase" evidence="9">
    <location>
        <begin position="26"/>
        <end position="229"/>
    </location>
</feature>
<accession>A0A0P9CGC1</accession>
<dbReference type="PROSITE" id="PS50109">
    <property type="entry name" value="HIS_KIN"/>
    <property type="match status" value="1"/>
</dbReference>
<name>A0A0P9CGC1_9BACL</name>
<keyword evidence="12" id="KW-1185">Reference proteome</keyword>
<dbReference type="SMART" id="SM00387">
    <property type="entry name" value="HATPase_c"/>
    <property type="match status" value="1"/>
</dbReference>
<evidence type="ECO:0000256" key="1">
    <source>
        <dbReference type="ARBA" id="ARBA00000085"/>
    </source>
</evidence>
<dbReference type="CDD" id="cd07041">
    <property type="entry name" value="STAS_RsbR_RsbS_like"/>
    <property type="match status" value="1"/>
</dbReference>
<keyword evidence="6" id="KW-0418">Kinase</keyword>
<feature type="domain" description="STAS" evidence="10">
    <location>
        <begin position="397"/>
        <end position="509"/>
    </location>
</feature>
<evidence type="ECO:0000256" key="5">
    <source>
        <dbReference type="ARBA" id="ARBA00022741"/>
    </source>
</evidence>
<dbReference type="AlphaFoldDB" id="A0A0P9CGC1"/>
<dbReference type="Pfam" id="PF01740">
    <property type="entry name" value="STAS"/>
    <property type="match status" value="1"/>
</dbReference>
<evidence type="ECO:0000259" key="9">
    <source>
        <dbReference type="PROSITE" id="PS50109"/>
    </source>
</evidence>
<dbReference type="STRING" id="471514.AN477_20040"/>
<dbReference type="Gene3D" id="3.30.565.10">
    <property type="entry name" value="Histidine kinase-like ATPase, C-terminal domain"/>
    <property type="match status" value="1"/>
</dbReference>
<evidence type="ECO:0000256" key="7">
    <source>
        <dbReference type="ARBA" id="ARBA00022840"/>
    </source>
</evidence>
<evidence type="ECO:0000256" key="6">
    <source>
        <dbReference type="ARBA" id="ARBA00022777"/>
    </source>
</evidence>
<dbReference type="OrthoDB" id="2379721at2"/>
<protein>
    <recommendedName>
        <fullName evidence="2">histidine kinase</fullName>
        <ecNumber evidence="2">2.7.13.3</ecNumber>
    </recommendedName>
</protein>
<proteinExistence type="predicted"/>
<dbReference type="InterPro" id="IPR002645">
    <property type="entry name" value="STAS_dom"/>
</dbReference>
<evidence type="ECO:0000256" key="2">
    <source>
        <dbReference type="ARBA" id="ARBA00012438"/>
    </source>
</evidence>
<dbReference type="InterPro" id="IPR036097">
    <property type="entry name" value="HisK_dim/P_sf"/>
</dbReference>
<dbReference type="Proteomes" id="UP000050482">
    <property type="component" value="Unassembled WGS sequence"/>
</dbReference>
<dbReference type="PRINTS" id="PR00344">
    <property type="entry name" value="BCTRLSENSOR"/>
</dbReference>
<dbReference type="EMBL" id="LJCO01000085">
    <property type="protein sequence ID" value="KPV42075.1"/>
    <property type="molecule type" value="Genomic_DNA"/>
</dbReference>
<dbReference type="CDD" id="cd00082">
    <property type="entry name" value="HisKA"/>
    <property type="match status" value="1"/>
</dbReference>
<dbReference type="GO" id="GO:0000155">
    <property type="term" value="F:phosphorelay sensor kinase activity"/>
    <property type="evidence" value="ECO:0007669"/>
    <property type="project" value="InterPro"/>
</dbReference>
<evidence type="ECO:0000313" key="11">
    <source>
        <dbReference type="EMBL" id="KPV42075.1"/>
    </source>
</evidence>
<keyword evidence="8" id="KW-0902">Two-component regulatory system</keyword>
<keyword evidence="4" id="KW-0808">Transferase</keyword>
<evidence type="ECO:0000256" key="3">
    <source>
        <dbReference type="ARBA" id="ARBA00022553"/>
    </source>
</evidence>
<dbReference type="PANTHER" id="PTHR43065:SF10">
    <property type="entry name" value="PEROXIDE STRESS-ACTIVATED HISTIDINE KINASE MAK3"/>
    <property type="match status" value="1"/>
</dbReference>
<dbReference type="InterPro" id="IPR036890">
    <property type="entry name" value="HATPase_C_sf"/>
</dbReference>
<dbReference type="SUPFAM" id="SSF47384">
    <property type="entry name" value="Homodimeric domain of signal transducing histidine kinase"/>
    <property type="match status" value="1"/>
</dbReference>
<keyword evidence="3" id="KW-0597">Phosphoprotein</keyword>
<keyword evidence="5" id="KW-0547">Nucleotide-binding</keyword>
<dbReference type="Gene3D" id="3.30.750.24">
    <property type="entry name" value="STAS domain"/>
    <property type="match status" value="1"/>
</dbReference>
<dbReference type="SUPFAM" id="SSF52091">
    <property type="entry name" value="SpoIIaa-like"/>
    <property type="match status" value="1"/>
</dbReference>
<dbReference type="InterPro" id="IPR003661">
    <property type="entry name" value="HisK_dim/P_dom"/>
</dbReference>
<comment type="catalytic activity">
    <reaction evidence="1">
        <text>ATP + protein L-histidine = ADP + protein N-phospho-L-histidine.</text>
        <dbReference type="EC" id="2.7.13.3"/>
    </reaction>
</comment>
<dbReference type="PROSITE" id="PS50801">
    <property type="entry name" value="STAS"/>
    <property type="match status" value="1"/>
</dbReference>